<dbReference type="EMBL" id="BDSP01000100">
    <property type="protein sequence ID" value="GAX16014.1"/>
    <property type="molecule type" value="Genomic_DNA"/>
</dbReference>
<keyword evidence="6 13" id="KW-0507">mRNA processing</keyword>
<dbReference type="GO" id="GO:0071006">
    <property type="term" value="C:U2-type catalytic step 1 spliceosome"/>
    <property type="evidence" value="ECO:0007669"/>
    <property type="project" value="TreeGrafter"/>
</dbReference>
<dbReference type="GO" id="GO:0000398">
    <property type="term" value="P:mRNA splicing, via spliceosome"/>
    <property type="evidence" value="ECO:0007669"/>
    <property type="project" value="InterPro"/>
</dbReference>
<comment type="function">
    <text evidence="13">Ubiquitin-protein ligase which is mainly involved pre-mRNA splicing and DNA repair. Required for pre-mRNA splicing as component of the spliceosome.</text>
</comment>
<dbReference type="PROSITE" id="PS50082">
    <property type="entry name" value="WD_REPEATS_2"/>
    <property type="match status" value="1"/>
</dbReference>
<comment type="catalytic activity">
    <reaction evidence="1 13">
        <text>S-ubiquitinyl-[E2 ubiquitin-conjugating enzyme]-L-cysteine + [acceptor protein]-L-lysine = [E2 ubiquitin-conjugating enzyme]-L-cysteine + N(6)-ubiquitinyl-[acceptor protein]-L-lysine.</text>
        <dbReference type="EC" id="2.3.2.27"/>
    </reaction>
</comment>
<dbReference type="AlphaFoldDB" id="A0A1Z5JPS7"/>
<dbReference type="Gene3D" id="2.130.10.10">
    <property type="entry name" value="YVTN repeat-like/Quinoprotein amine dehydrogenase"/>
    <property type="match status" value="1"/>
</dbReference>
<keyword evidence="11 13" id="KW-0234">DNA repair</keyword>
<dbReference type="SUPFAM" id="SSF50978">
    <property type="entry name" value="WD40 repeat-like"/>
    <property type="match status" value="1"/>
</dbReference>
<dbReference type="InterPro" id="IPR036322">
    <property type="entry name" value="WD40_repeat_dom_sf"/>
</dbReference>
<comment type="pathway">
    <text evidence="13">Protein modification; protein ubiquitination.</text>
</comment>
<evidence type="ECO:0000313" key="15">
    <source>
        <dbReference type="EMBL" id="GAX16014.1"/>
    </source>
</evidence>
<proteinExistence type="inferred from homology"/>
<reference evidence="15 16" key="1">
    <citation type="journal article" date="2015" name="Plant Cell">
        <title>Oil accumulation by the oleaginous diatom Fistulifera solaris as revealed by the genome and transcriptome.</title>
        <authorList>
            <person name="Tanaka T."/>
            <person name="Maeda Y."/>
            <person name="Veluchamy A."/>
            <person name="Tanaka M."/>
            <person name="Abida H."/>
            <person name="Marechal E."/>
            <person name="Bowler C."/>
            <person name="Muto M."/>
            <person name="Sunaga Y."/>
            <person name="Tanaka M."/>
            <person name="Yoshino T."/>
            <person name="Taniguchi T."/>
            <person name="Fukuda Y."/>
            <person name="Nemoto M."/>
            <person name="Matsumoto M."/>
            <person name="Wong P.S."/>
            <person name="Aburatani S."/>
            <person name="Fujibuchi W."/>
        </authorList>
    </citation>
    <scope>NUCLEOTIDE SEQUENCE [LARGE SCALE GENOMIC DNA]</scope>
    <source>
        <strain evidence="15 16">JPCC DA0580</strain>
    </source>
</reference>
<evidence type="ECO:0000313" key="16">
    <source>
        <dbReference type="Proteomes" id="UP000198406"/>
    </source>
</evidence>
<accession>A0A1Z5JPS7</accession>
<evidence type="ECO:0000256" key="9">
    <source>
        <dbReference type="ARBA" id="ARBA00022763"/>
    </source>
</evidence>
<dbReference type="InterPro" id="IPR003613">
    <property type="entry name" value="Ubox_domain"/>
</dbReference>
<feature type="repeat" description="WD" evidence="12">
    <location>
        <begin position="354"/>
        <end position="395"/>
    </location>
</feature>
<dbReference type="SUPFAM" id="SSF57850">
    <property type="entry name" value="RING/U-box"/>
    <property type="match status" value="1"/>
</dbReference>
<keyword evidence="10 13" id="KW-0508">mRNA splicing</keyword>
<evidence type="ECO:0000259" key="14">
    <source>
        <dbReference type="SMART" id="SM00504"/>
    </source>
</evidence>
<keyword evidence="8" id="KW-0677">Repeat</keyword>
<comment type="similarity">
    <text evidence="2 13">Belongs to the WD repeat PRP19 family.</text>
</comment>
<keyword evidence="13" id="KW-0539">Nucleus</keyword>
<dbReference type="EC" id="2.3.2.27" evidence="3 13"/>
<dbReference type="SMART" id="SM00320">
    <property type="entry name" value="WD40"/>
    <property type="match status" value="5"/>
</dbReference>
<evidence type="ECO:0000256" key="7">
    <source>
        <dbReference type="ARBA" id="ARBA00022728"/>
    </source>
</evidence>
<evidence type="ECO:0000256" key="10">
    <source>
        <dbReference type="ARBA" id="ARBA00023187"/>
    </source>
</evidence>
<dbReference type="InParanoid" id="A0A1Z5JPS7"/>
<evidence type="ECO:0000256" key="2">
    <source>
        <dbReference type="ARBA" id="ARBA00006388"/>
    </source>
</evidence>
<keyword evidence="16" id="KW-1185">Reference proteome</keyword>
<comment type="subcellular location">
    <subcellularLocation>
        <location evidence="13">Nucleus</location>
    </subcellularLocation>
</comment>
<dbReference type="FunCoup" id="A0A1Z5JPS7">
    <property type="interactions" value="934"/>
</dbReference>
<dbReference type="InterPro" id="IPR019775">
    <property type="entry name" value="WD40_repeat_CS"/>
</dbReference>
<dbReference type="Pfam" id="PF08606">
    <property type="entry name" value="Prp19"/>
    <property type="match status" value="1"/>
</dbReference>
<dbReference type="Pfam" id="PF00400">
    <property type="entry name" value="WD40"/>
    <property type="match status" value="1"/>
</dbReference>
<keyword evidence="5 12" id="KW-0853">WD repeat</keyword>
<comment type="caution">
    <text evidence="15">The sequence shown here is derived from an EMBL/GenBank/DDBJ whole genome shotgun (WGS) entry which is preliminary data.</text>
</comment>
<evidence type="ECO:0000256" key="6">
    <source>
        <dbReference type="ARBA" id="ARBA00022664"/>
    </source>
</evidence>
<organism evidence="15 16">
    <name type="scientific">Fistulifera solaris</name>
    <name type="common">Oleaginous diatom</name>
    <dbReference type="NCBI Taxonomy" id="1519565"/>
    <lineage>
        <taxon>Eukaryota</taxon>
        <taxon>Sar</taxon>
        <taxon>Stramenopiles</taxon>
        <taxon>Ochrophyta</taxon>
        <taxon>Bacillariophyta</taxon>
        <taxon>Bacillariophyceae</taxon>
        <taxon>Bacillariophycidae</taxon>
        <taxon>Naviculales</taxon>
        <taxon>Naviculaceae</taxon>
        <taxon>Fistulifera</taxon>
    </lineage>
</organism>
<keyword evidence="13 15" id="KW-0808">Transferase</keyword>
<evidence type="ECO:0000256" key="12">
    <source>
        <dbReference type="PROSITE-ProRule" id="PRU00221"/>
    </source>
</evidence>
<dbReference type="GO" id="GO:0005737">
    <property type="term" value="C:cytoplasm"/>
    <property type="evidence" value="ECO:0007669"/>
    <property type="project" value="TreeGrafter"/>
</dbReference>
<dbReference type="InterPro" id="IPR013083">
    <property type="entry name" value="Znf_RING/FYVE/PHD"/>
</dbReference>
<sequence length="464" mass="50451">MLTCELSGEVIVEGGVVTPSGHVCSRRILLQKFQENGGLDPFTQAPLSEDDLIELKTSTNVPPRTAASFPSILKHLQEEYDAVLLELIDTRAALQETRQELSTALYQNDAAIRVIARLSAERDAARNTQMEQPPPEKKRKVAAAIESQNLSEKDLQEMQDVWESLKSTRKARQKEASDKAWSPEQHAALQVSQQSMTLESPTSLAVSASSIVGCSHKQLLLYDAQQHKVIASVDASLSTVDIDSKHIAGGSDSGLLSIWLYQEGIKLAHSVSVDQAIVHVQLHPNQTHVIVTTQDGVIRIFRIEESVPLVGVYKNEGATLTTGALHPDGLIYIVGTTTGTLAIWDLKNQVLAGTMGGGSPVVDVVFSNNGYHIAAAHENGVIVIWDLRKQKEVTRLETPGVSSVCFDATGKFLVYGKKEGVSITAVKQWDKKVTIPCPGVERIVWSEDWLVVSTPSGVQFVAPS</sequence>
<evidence type="ECO:0000256" key="8">
    <source>
        <dbReference type="ARBA" id="ARBA00022737"/>
    </source>
</evidence>
<dbReference type="Gene3D" id="3.30.40.10">
    <property type="entry name" value="Zinc/RING finger domain, C3HC4 (zinc finger)"/>
    <property type="match status" value="1"/>
</dbReference>
<keyword evidence="13" id="KW-0833">Ubl conjugation pathway</keyword>
<dbReference type="InterPro" id="IPR015943">
    <property type="entry name" value="WD40/YVTN_repeat-like_dom_sf"/>
</dbReference>
<dbReference type="SMART" id="SM00504">
    <property type="entry name" value="Ubox"/>
    <property type="match status" value="1"/>
</dbReference>
<dbReference type="Proteomes" id="UP000198406">
    <property type="component" value="Unassembled WGS sequence"/>
</dbReference>
<keyword evidence="15" id="KW-0012">Acyltransferase</keyword>
<name>A0A1Z5JPS7_FISSO</name>
<dbReference type="PANTHER" id="PTHR43995">
    <property type="entry name" value="PRE-MRNA-PROCESSING FACTOR 19"/>
    <property type="match status" value="1"/>
</dbReference>
<dbReference type="GO" id="GO:0006281">
    <property type="term" value="P:DNA repair"/>
    <property type="evidence" value="ECO:0007669"/>
    <property type="project" value="UniProtKB-KW"/>
</dbReference>
<dbReference type="PANTHER" id="PTHR43995:SF1">
    <property type="entry name" value="PRE-MRNA-PROCESSING FACTOR 19"/>
    <property type="match status" value="1"/>
</dbReference>
<keyword evidence="9 13" id="KW-0227">DNA damage</keyword>
<dbReference type="OrthoDB" id="687049at2759"/>
<evidence type="ECO:0000256" key="5">
    <source>
        <dbReference type="ARBA" id="ARBA00022574"/>
    </source>
</evidence>
<feature type="domain" description="U-box" evidence="14">
    <location>
        <begin position="1"/>
        <end position="80"/>
    </location>
</feature>
<dbReference type="PROSITE" id="PS00678">
    <property type="entry name" value="WD_REPEATS_1"/>
    <property type="match status" value="1"/>
</dbReference>
<comment type="subunit">
    <text evidence="13">Homotetramer.</text>
</comment>
<evidence type="ECO:0000256" key="3">
    <source>
        <dbReference type="ARBA" id="ARBA00012483"/>
    </source>
</evidence>
<dbReference type="InterPro" id="IPR013915">
    <property type="entry name" value="Prp19_cc"/>
</dbReference>
<dbReference type="InterPro" id="IPR038959">
    <property type="entry name" value="Prp19"/>
</dbReference>
<gene>
    <name evidence="15" type="ORF">FisN_22Hh129</name>
</gene>
<evidence type="ECO:0000256" key="13">
    <source>
        <dbReference type="RuleBase" id="RU367101"/>
    </source>
</evidence>
<dbReference type="UniPathway" id="UPA00143"/>
<dbReference type="InterPro" id="IPR001680">
    <property type="entry name" value="WD40_rpt"/>
</dbReference>
<evidence type="ECO:0000256" key="4">
    <source>
        <dbReference type="ARBA" id="ARBA00015618"/>
    </source>
</evidence>
<dbReference type="GO" id="GO:0070534">
    <property type="term" value="P:protein K63-linked ubiquitination"/>
    <property type="evidence" value="ECO:0007669"/>
    <property type="project" value="UniProtKB-UniRule"/>
</dbReference>
<keyword evidence="7 13" id="KW-0747">Spliceosome</keyword>
<dbReference type="GO" id="GO:0061630">
    <property type="term" value="F:ubiquitin protein ligase activity"/>
    <property type="evidence" value="ECO:0007669"/>
    <property type="project" value="UniProtKB-UniRule"/>
</dbReference>
<evidence type="ECO:0000256" key="11">
    <source>
        <dbReference type="ARBA" id="ARBA00023204"/>
    </source>
</evidence>
<evidence type="ECO:0000256" key="1">
    <source>
        <dbReference type="ARBA" id="ARBA00000900"/>
    </source>
</evidence>
<protein>
    <recommendedName>
        <fullName evidence="4 13">Pre-mRNA-processing factor 19</fullName>
        <ecNumber evidence="3 13">2.3.2.27</ecNumber>
    </recommendedName>
</protein>
<dbReference type="GO" id="GO:0000974">
    <property type="term" value="C:Prp19 complex"/>
    <property type="evidence" value="ECO:0007669"/>
    <property type="project" value="UniProtKB-UniRule"/>
</dbReference>